<keyword evidence="11" id="KW-0620">Polyamine biosynthesis</keyword>
<dbReference type="InterPro" id="IPR029066">
    <property type="entry name" value="PLP-binding_barrel"/>
</dbReference>
<evidence type="ECO:0000256" key="4">
    <source>
        <dbReference type="ARBA" id="ARBA00022793"/>
    </source>
</evidence>
<dbReference type="Gene3D" id="2.40.37.10">
    <property type="entry name" value="Lyase, Ornithine Decarboxylase, Chain A, domain 1"/>
    <property type="match status" value="1"/>
</dbReference>
<dbReference type="GO" id="GO:0008836">
    <property type="term" value="F:diaminopimelate decarboxylase activity"/>
    <property type="evidence" value="ECO:0007669"/>
    <property type="project" value="TreeGrafter"/>
</dbReference>
<keyword evidence="5 11" id="KW-0663">Pyridoxal phosphate</keyword>
<keyword evidence="11" id="KW-0963">Cytoplasm</keyword>
<evidence type="ECO:0000256" key="6">
    <source>
        <dbReference type="ARBA" id="ARBA00023066"/>
    </source>
</evidence>
<dbReference type="GO" id="GO:0045312">
    <property type="term" value="P:nor-spermidine biosynthetic process"/>
    <property type="evidence" value="ECO:0007669"/>
    <property type="project" value="InterPro"/>
</dbReference>
<feature type="domain" description="Orn/DAP/Arg decarboxylase 2 C-terminal" evidence="13">
    <location>
        <begin position="197"/>
        <end position="355"/>
    </location>
</feature>
<evidence type="ECO:0000256" key="10">
    <source>
        <dbReference type="ARBA" id="ARBA00047389"/>
    </source>
</evidence>
<comment type="caution">
    <text evidence="14">The sequence shown here is derived from an EMBL/GenBank/DDBJ whole genome shotgun (WGS) entry which is preliminary data.</text>
</comment>
<evidence type="ECO:0000256" key="1">
    <source>
        <dbReference type="ARBA" id="ARBA00001933"/>
    </source>
</evidence>
<dbReference type="HOGENOM" id="CLU_038560_0_0_6"/>
<evidence type="ECO:0000256" key="2">
    <source>
        <dbReference type="ARBA" id="ARBA00012259"/>
    </source>
</evidence>
<protein>
    <recommendedName>
        <fullName evidence="3 11">Carboxynorspermidine/carboxyspermidine decarboxylase</fullName>
        <shortName evidence="11">CANS DC/CAS DC</shortName>
        <shortName evidence="11">CANSDC/CASDC</shortName>
        <ecNumber evidence="2 11">4.1.1.96</ecNumber>
    </recommendedName>
</protein>
<dbReference type="GO" id="GO:0009089">
    <property type="term" value="P:lysine biosynthetic process via diaminopimelate"/>
    <property type="evidence" value="ECO:0007669"/>
    <property type="project" value="TreeGrafter"/>
</dbReference>
<evidence type="ECO:0000256" key="8">
    <source>
        <dbReference type="ARBA" id="ARBA00025802"/>
    </source>
</evidence>
<dbReference type="EC" id="4.1.1.96" evidence="2 11"/>
<reference evidence="14 15" key="1">
    <citation type="submission" date="2006-03" db="EMBL/GenBank/DDBJ databases">
        <authorList>
            <person name="Pinhassi J."/>
            <person name="Pedros-Alio C."/>
            <person name="Ferriera S."/>
            <person name="Johnson J."/>
            <person name="Kravitz S."/>
            <person name="Halpern A."/>
            <person name="Remington K."/>
            <person name="Beeson K."/>
            <person name="Tran B."/>
            <person name="Rogers Y.-H."/>
            <person name="Friedman R."/>
            <person name="Venter J.C."/>
        </authorList>
    </citation>
    <scope>NUCLEOTIDE SEQUENCE [LARGE SCALE GENOMIC DNA]</scope>
    <source>
        <strain evidence="14 15">RED65</strain>
    </source>
</reference>
<dbReference type="GO" id="GO:0005737">
    <property type="term" value="C:cytoplasm"/>
    <property type="evidence" value="ECO:0007669"/>
    <property type="project" value="UniProtKB-SubCell"/>
</dbReference>
<dbReference type="Pfam" id="PF00278">
    <property type="entry name" value="Orn_DAP_Arg_deC"/>
    <property type="match status" value="1"/>
</dbReference>
<comment type="cofactor">
    <cofactor evidence="1 11">
        <name>pyridoxal 5'-phosphate</name>
        <dbReference type="ChEBI" id="CHEBI:597326"/>
    </cofactor>
</comment>
<dbReference type="PANTHER" id="PTHR43727:SF1">
    <property type="entry name" value="CARBOXYNORSPERMIDINE_CARBOXYSPERMIDINE DECARBOXYLASE"/>
    <property type="match status" value="1"/>
</dbReference>
<dbReference type="Gene3D" id="3.20.20.10">
    <property type="entry name" value="Alanine racemase"/>
    <property type="match status" value="1"/>
</dbReference>
<comment type="function">
    <text evidence="11">Catalyzes the decarboxylation of carboxynorspermidine and carboxyspermidine.</text>
</comment>
<name>Q1N476_9GAMM</name>
<dbReference type="InterPro" id="IPR022643">
    <property type="entry name" value="De-COase2_C"/>
</dbReference>
<dbReference type="STRING" id="207949.RED65_14872"/>
<evidence type="ECO:0000256" key="9">
    <source>
        <dbReference type="ARBA" id="ARBA00047351"/>
    </source>
</evidence>
<sequence>MQFTDFSKLDLKRLPSPCFVVDEVAIERNLKILHHVQEQSGAKVLQALKAFSMYHLAPLSRQYLSGTCSSGLHEALLGQEYYGGEVHVFSAAYSEDDLVRLLEFAHHIVFNTPSQILRFYPLLKAAQEKRDDLSFGLRINPEHSEGAVPIYDPCAAGSRLGTTQDELMQALQTDEFHQAFHLVSGLHFHTLCEQGFKPLQRTLKAVEERFAKWLPQMTWLNFGGGHHITAPDYDIHGLVNAIRLIKQKYSVDVYLEPGEAVAIGSGILSAEVLDIGFNQLPQAILDTSATCHMPDTLEMPYRPDIRFNNELAGMADEKRYNYRFGGLTCLAGDVIGDYSFEQELKVGDRLIFEDMAHYTMVKTTTFNGTKLPALAIWNSQTDDLNVVRVFSYDDFKSRL</sequence>
<dbReference type="InterPro" id="IPR009006">
    <property type="entry name" value="Ala_racemase/Decarboxylase_C"/>
</dbReference>
<comment type="catalytic activity">
    <reaction evidence="10 11">
        <text>carboxynorspermidine + H(+) = norspermidine + CO2</text>
        <dbReference type="Rhea" id="RHEA:34099"/>
        <dbReference type="ChEBI" id="CHEBI:15378"/>
        <dbReference type="ChEBI" id="CHEBI:16526"/>
        <dbReference type="ChEBI" id="CHEBI:57920"/>
        <dbReference type="ChEBI" id="CHEBI:65070"/>
        <dbReference type="EC" id="4.1.1.96"/>
    </reaction>
</comment>
<accession>Q1N476</accession>
<dbReference type="OrthoDB" id="9804410at2"/>
<dbReference type="AlphaFoldDB" id="Q1N476"/>
<feature type="binding site" evidence="12">
    <location>
        <position position="259"/>
    </location>
    <ligand>
        <name>substrate</name>
    </ligand>
</feature>
<evidence type="ECO:0000256" key="5">
    <source>
        <dbReference type="ARBA" id="ARBA00022898"/>
    </source>
</evidence>
<dbReference type="PIRSF" id="PIRSF038941">
    <property type="entry name" value="NspC"/>
    <property type="match status" value="1"/>
</dbReference>
<dbReference type="CDD" id="cd06829">
    <property type="entry name" value="PLPDE_III_CANSDC"/>
    <property type="match status" value="1"/>
</dbReference>
<evidence type="ECO:0000256" key="12">
    <source>
        <dbReference type="PIRSR" id="PIRSR038941-1"/>
    </source>
</evidence>
<evidence type="ECO:0000259" key="13">
    <source>
        <dbReference type="Pfam" id="PF00278"/>
    </source>
</evidence>
<dbReference type="EMBL" id="AAQH01000003">
    <property type="protein sequence ID" value="EAT12989.1"/>
    <property type="molecule type" value="Genomic_DNA"/>
</dbReference>
<evidence type="ECO:0000256" key="7">
    <source>
        <dbReference type="ARBA" id="ARBA00023239"/>
    </source>
</evidence>
<dbReference type="GO" id="GO:0008295">
    <property type="term" value="P:spermidine biosynthetic process"/>
    <property type="evidence" value="ECO:0007669"/>
    <property type="project" value="UniProtKB-KW"/>
</dbReference>
<dbReference type="InterPro" id="IPR005730">
    <property type="entry name" value="Nsp_de-COase"/>
</dbReference>
<evidence type="ECO:0000313" key="14">
    <source>
        <dbReference type="EMBL" id="EAT12989.1"/>
    </source>
</evidence>
<keyword evidence="7 11" id="KW-0456">Lyase</keyword>
<dbReference type="RefSeq" id="WP_007018060.1">
    <property type="nucleotide sequence ID" value="NZ_CH724115.1"/>
</dbReference>
<evidence type="ECO:0000256" key="3">
    <source>
        <dbReference type="ARBA" id="ARBA00013633"/>
    </source>
</evidence>
<proteinExistence type="inferred from homology"/>
<keyword evidence="4 11" id="KW-0210">Decarboxylase</keyword>
<dbReference type="PANTHER" id="PTHR43727">
    <property type="entry name" value="DIAMINOPIMELATE DECARBOXYLASE"/>
    <property type="match status" value="1"/>
</dbReference>
<gene>
    <name evidence="14" type="ORF">RED65_14872</name>
</gene>
<comment type="subunit">
    <text evidence="11">Homodimer.</text>
</comment>
<comment type="catalytic activity">
    <reaction evidence="9 11">
        <text>carboxyspermidine + H(+) = spermidine + CO2</text>
        <dbReference type="Rhea" id="RHEA:34095"/>
        <dbReference type="ChEBI" id="CHEBI:15378"/>
        <dbReference type="ChEBI" id="CHEBI:16526"/>
        <dbReference type="ChEBI" id="CHEBI:57834"/>
        <dbReference type="ChEBI" id="CHEBI:65072"/>
        <dbReference type="EC" id="4.1.1.96"/>
    </reaction>
</comment>
<keyword evidence="6 11" id="KW-0745">Spermidine biosynthesis</keyword>
<comment type="subcellular location">
    <subcellularLocation>
        <location evidence="11">Cytoplasm</location>
    </subcellularLocation>
</comment>
<evidence type="ECO:0000256" key="11">
    <source>
        <dbReference type="PIRNR" id="PIRNR038941"/>
    </source>
</evidence>
<dbReference type="Proteomes" id="UP000004263">
    <property type="component" value="Unassembled WGS sequence"/>
</dbReference>
<feature type="binding site" evidence="12">
    <location>
        <position position="295"/>
    </location>
    <ligand>
        <name>substrate</name>
    </ligand>
</feature>
<organism evidence="14 15">
    <name type="scientific">Bermanella marisrubri</name>
    <dbReference type="NCBI Taxonomy" id="207949"/>
    <lineage>
        <taxon>Bacteria</taxon>
        <taxon>Pseudomonadati</taxon>
        <taxon>Pseudomonadota</taxon>
        <taxon>Gammaproteobacteria</taxon>
        <taxon>Oceanospirillales</taxon>
        <taxon>Oceanospirillaceae</taxon>
        <taxon>Bermanella</taxon>
    </lineage>
</organism>
<comment type="similarity">
    <text evidence="8 11">Belongs to the Orn/Lys/Arg decarboxylase class-II family. NspC subfamily.</text>
</comment>
<evidence type="ECO:0000313" key="15">
    <source>
        <dbReference type="Proteomes" id="UP000004263"/>
    </source>
</evidence>
<keyword evidence="15" id="KW-1185">Reference proteome</keyword>
<dbReference type="SUPFAM" id="SSF50621">
    <property type="entry name" value="Alanine racemase C-terminal domain-like"/>
    <property type="match status" value="1"/>
</dbReference>
<dbReference type="SUPFAM" id="SSF51419">
    <property type="entry name" value="PLP-binding barrel"/>
    <property type="match status" value="1"/>
</dbReference>
<dbReference type="NCBIfam" id="TIGR01047">
    <property type="entry name" value="nspC"/>
    <property type="match status" value="1"/>
</dbReference>